<evidence type="ECO:0000313" key="3">
    <source>
        <dbReference type="Proteomes" id="UP000886814"/>
    </source>
</evidence>
<protein>
    <submittedName>
        <fullName evidence="2">Uncharacterized protein</fullName>
    </submittedName>
</protein>
<dbReference type="AlphaFoldDB" id="A0A9D1TEZ5"/>
<reference evidence="2" key="1">
    <citation type="journal article" date="2021" name="PeerJ">
        <title>Extensive microbial diversity within the chicken gut microbiome revealed by metagenomics and culture.</title>
        <authorList>
            <person name="Gilroy R."/>
            <person name="Ravi A."/>
            <person name="Getino M."/>
            <person name="Pursley I."/>
            <person name="Horton D.L."/>
            <person name="Alikhan N.F."/>
            <person name="Baker D."/>
            <person name="Gharbi K."/>
            <person name="Hall N."/>
            <person name="Watson M."/>
            <person name="Adriaenssens E.M."/>
            <person name="Foster-Nyarko E."/>
            <person name="Jarju S."/>
            <person name="Secka A."/>
            <person name="Antonio M."/>
            <person name="Oren A."/>
            <person name="Chaudhuri R.R."/>
            <person name="La Ragione R."/>
            <person name="Hildebrand F."/>
            <person name="Pallen M.J."/>
        </authorList>
    </citation>
    <scope>NUCLEOTIDE SEQUENCE</scope>
    <source>
        <strain evidence="2">CHK195-9823</strain>
    </source>
</reference>
<dbReference type="Proteomes" id="UP000886814">
    <property type="component" value="Unassembled WGS sequence"/>
</dbReference>
<feature type="transmembrane region" description="Helical" evidence="1">
    <location>
        <begin position="33"/>
        <end position="51"/>
    </location>
</feature>
<evidence type="ECO:0000313" key="2">
    <source>
        <dbReference type="EMBL" id="HIV38400.1"/>
    </source>
</evidence>
<accession>A0A9D1TEZ5</accession>
<organism evidence="2 3">
    <name type="scientific">Candidatus Blautia stercorigallinarum</name>
    <dbReference type="NCBI Taxonomy" id="2838501"/>
    <lineage>
        <taxon>Bacteria</taxon>
        <taxon>Bacillati</taxon>
        <taxon>Bacillota</taxon>
        <taxon>Clostridia</taxon>
        <taxon>Lachnospirales</taxon>
        <taxon>Lachnospiraceae</taxon>
        <taxon>Blautia</taxon>
    </lineage>
</organism>
<name>A0A9D1TEZ5_9FIRM</name>
<keyword evidence="1" id="KW-0472">Membrane</keyword>
<proteinExistence type="predicted"/>
<dbReference type="EMBL" id="DXIQ01000031">
    <property type="protein sequence ID" value="HIV38400.1"/>
    <property type="molecule type" value="Genomic_DNA"/>
</dbReference>
<comment type="caution">
    <text evidence="2">The sequence shown here is derived from an EMBL/GenBank/DDBJ whole genome shotgun (WGS) entry which is preliminary data.</text>
</comment>
<evidence type="ECO:0000256" key="1">
    <source>
        <dbReference type="SAM" id="Phobius"/>
    </source>
</evidence>
<gene>
    <name evidence="2" type="ORF">H9747_05280</name>
</gene>
<keyword evidence="1" id="KW-0812">Transmembrane</keyword>
<reference evidence="2" key="2">
    <citation type="submission" date="2021-04" db="EMBL/GenBank/DDBJ databases">
        <authorList>
            <person name="Gilroy R."/>
        </authorList>
    </citation>
    <scope>NUCLEOTIDE SEQUENCE</scope>
    <source>
        <strain evidence="2">CHK195-9823</strain>
    </source>
</reference>
<keyword evidence="1" id="KW-1133">Transmembrane helix</keyword>
<sequence length="52" mass="6102">MYQWIIVIIFVFCLWKMPEIVKRWRETGKISDLLKMIVTVCLGIAAILALSF</sequence>